<dbReference type="AlphaFoldDB" id="A0A1Q5UMZ7"/>
<evidence type="ECO:0000259" key="6">
    <source>
        <dbReference type="PROSITE" id="PS50850"/>
    </source>
</evidence>
<feature type="transmembrane region" description="Helical" evidence="5">
    <location>
        <begin position="356"/>
        <end position="378"/>
    </location>
</feature>
<dbReference type="InterPro" id="IPR020846">
    <property type="entry name" value="MFS_dom"/>
</dbReference>
<comment type="subcellular location">
    <subcellularLocation>
        <location evidence="1">Membrane</location>
        <topology evidence="1">Multi-pass membrane protein</topology>
    </subcellularLocation>
</comment>
<sequence length="483" mass="52770">MTVVDPRLFPQRVRYAALLTVNVYVFMGNMYSSGITTGFGSLAMAFHADNDMLSALVTYSVLAMGLANLFWMPLALCFGKRPMVLLSMAMFLGGLIWSAVAQTYNSLLASRIFASFGYGAIESLGPSILADLFYERNYSSAMAVYAGFLSGGSQIGPMIAGYLIEARGWRWFFILCAIIAGVNFLTTIFMLPETIYETDEEELPEQPEEIEKDAHSHLETIPTRSQVGDRASMDYGEYFKGLFTVSLTKGAKKKGVFKFFTYLFVLPFPLLLIPGVLIASIMYGVVLGGVVAVSTLAPALLSAPPYLFSSSELGLFMLSSFIGIVVAWPVAGPLTDLLSRWLRKRNNNVHKPEHRLPALILPFLVCPIGLVIFGYTIARGEHYVKPAVGAAISAAGLTLVPSVMLSYVVDSYPRTSGEALVLVNASKNVVAFGLATGAYSWMGKEGVAKMFYEFAGVQWACLFLALPLYIWGPALRARTQKLF</sequence>
<dbReference type="GO" id="GO:0005886">
    <property type="term" value="C:plasma membrane"/>
    <property type="evidence" value="ECO:0007669"/>
    <property type="project" value="TreeGrafter"/>
</dbReference>
<organism evidence="7 8">
    <name type="scientific">Penicillium subrubescens</name>
    <dbReference type="NCBI Taxonomy" id="1316194"/>
    <lineage>
        <taxon>Eukaryota</taxon>
        <taxon>Fungi</taxon>
        <taxon>Dikarya</taxon>
        <taxon>Ascomycota</taxon>
        <taxon>Pezizomycotina</taxon>
        <taxon>Eurotiomycetes</taxon>
        <taxon>Eurotiomycetidae</taxon>
        <taxon>Eurotiales</taxon>
        <taxon>Aspergillaceae</taxon>
        <taxon>Penicillium</taxon>
    </lineage>
</organism>
<keyword evidence="3 5" id="KW-1133">Transmembrane helix</keyword>
<dbReference type="Pfam" id="PF07690">
    <property type="entry name" value="MFS_1"/>
    <property type="match status" value="1"/>
</dbReference>
<evidence type="ECO:0000256" key="1">
    <source>
        <dbReference type="ARBA" id="ARBA00004141"/>
    </source>
</evidence>
<feature type="transmembrane region" description="Helical" evidence="5">
    <location>
        <begin position="141"/>
        <end position="164"/>
    </location>
</feature>
<keyword evidence="4 5" id="KW-0472">Membrane</keyword>
<feature type="transmembrane region" description="Helical" evidence="5">
    <location>
        <begin position="262"/>
        <end position="293"/>
    </location>
</feature>
<dbReference type="Proteomes" id="UP000186955">
    <property type="component" value="Unassembled WGS sequence"/>
</dbReference>
<dbReference type="SUPFAM" id="SSF103473">
    <property type="entry name" value="MFS general substrate transporter"/>
    <property type="match status" value="1"/>
</dbReference>
<name>A0A1Q5UMZ7_9EURO</name>
<evidence type="ECO:0000256" key="2">
    <source>
        <dbReference type="ARBA" id="ARBA00022692"/>
    </source>
</evidence>
<evidence type="ECO:0000313" key="7">
    <source>
        <dbReference type="EMBL" id="OKP13824.1"/>
    </source>
</evidence>
<dbReference type="OrthoDB" id="2585655at2759"/>
<evidence type="ECO:0000256" key="5">
    <source>
        <dbReference type="SAM" id="Phobius"/>
    </source>
</evidence>
<comment type="caution">
    <text evidence="7">The sequence shown here is derived from an EMBL/GenBank/DDBJ whole genome shotgun (WGS) entry which is preliminary data.</text>
</comment>
<keyword evidence="2 5" id="KW-0812">Transmembrane</keyword>
<feature type="transmembrane region" description="Helical" evidence="5">
    <location>
        <begin position="12"/>
        <end position="32"/>
    </location>
</feature>
<reference evidence="7 8" key="1">
    <citation type="submission" date="2016-10" db="EMBL/GenBank/DDBJ databases">
        <title>Genome sequence of the ascomycete fungus Penicillium subrubescens.</title>
        <authorList>
            <person name="De Vries R.P."/>
            <person name="Peng M."/>
            <person name="Dilokpimol A."/>
            <person name="Hilden K."/>
            <person name="Makela M.R."/>
            <person name="Grigoriev I."/>
            <person name="Riley R."/>
            <person name="Granchi Z."/>
        </authorList>
    </citation>
    <scope>NUCLEOTIDE SEQUENCE [LARGE SCALE GENOMIC DNA]</scope>
    <source>
        <strain evidence="7 8">CBS 132785</strain>
    </source>
</reference>
<feature type="transmembrane region" description="Helical" evidence="5">
    <location>
        <begin position="83"/>
        <end position="100"/>
    </location>
</feature>
<gene>
    <name evidence="7" type="ORF">PENSUB_399</name>
</gene>
<keyword evidence="8" id="KW-1185">Reference proteome</keyword>
<feature type="transmembrane region" description="Helical" evidence="5">
    <location>
        <begin position="454"/>
        <end position="472"/>
    </location>
</feature>
<dbReference type="InterPro" id="IPR011701">
    <property type="entry name" value="MFS"/>
</dbReference>
<dbReference type="STRING" id="1316194.A0A1Q5UMZ7"/>
<feature type="transmembrane region" description="Helical" evidence="5">
    <location>
        <begin position="313"/>
        <end position="335"/>
    </location>
</feature>
<dbReference type="EMBL" id="MNBE01000123">
    <property type="protein sequence ID" value="OKP13824.1"/>
    <property type="molecule type" value="Genomic_DNA"/>
</dbReference>
<evidence type="ECO:0000256" key="3">
    <source>
        <dbReference type="ARBA" id="ARBA00022989"/>
    </source>
</evidence>
<evidence type="ECO:0000313" key="8">
    <source>
        <dbReference type="Proteomes" id="UP000186955"/>
    </source>
</evidence>
<evidence type="ECO:0000256" key="4">
    <source>
        <dbReference type="ARBA" id="ARBA00023136"/>
    </source>
</evidence>
<protein>
    <recommendedName>
        <fullName evidence="6">Major facilitator superfamily (MFS) profile domain-containing protein</fullName>
    </recommendedName>
</protein>
<dbReference type="Gene3D" id="1.20.1250.20">
    <property type="entry name" value="MFS general substrate transporter like domains"/>
    <property type="match status" value="1"/>
</dbReference>
<feature type="transmembrane region" description="Helical" evidence="5">
    <location>
        <begin position="52"/>
        <end position="71"/>
    </location>
</feature>
<feature type="domain" description="Major facilitator superfamily (MFS) profile" evidence="6">
    <location>
        <begin position="17"/>
        <end position="483"/>
    </location>
</feature>
<dbReference type="GO" id="GO:0022857">
    <property type="term" value="F:transmembrane transporter activity"/>
    <property type="evidence" value="ECO:0007669"/>
    <property type="project" value="InterPro"/>
</dbReference>
<feature type="transmembrane region" description="Helical" evidence="5">
    <location>
        <begin position="170"/>
        <end position="191"/>
    </location>
</feature>
<dbReference type="PROSITE" id="PS50850">
    <property type="entry name" value="MFS"/>
    <property type="match status" value="1"/>
</dbReference>
<dbReference type="InterPro" id="IPR036259">
    <property type="entry name" value="MFS_trans_sf"/>
</dbReference>
<proteinExistence type="predicted"/>
<accession>A0A1Q5UMZ7</accession>
<dbReference type="PANTHER" id="PTHR23502:SF160">
    <property type="entry name" value="MAJOR FACILITATOR SUPERFAMILY (MFS) PROFILE DOMAIN-CONTAINING PROTEIN-RELATED"/>
    <property type="match status" value="1"/>
</dbReference>
<dbReference type="Gene3D" id="1.20.1720.10">
    <property type="entry name" value="Multidrug resistance protein D"/>
    <property type="match status" value="1"/>
</dbReference>
<feature type="transmembrane region" description="Helical" evidence="5">
    <location>
        <begin position="421"/>
        <end position="442"/>
    </location>
</feature>
<feature type="transmembrane region" description="Helical" evidence="5">
    <location>
        <begin position="390"/>
        <end position="409"/>
    </location>
</feature>
<dbReference type="PANTHER" id="PTHR23502">
    <property type="entry name" value="MAJOR FACILITATOR SUPERFAMILY"/>
    <property type="match status" value="1"/>
</dbReference>